<reference evidence="2 3" key="1">
    <citation type="submission" date="2024-04" db="EMBL/GenBank/DDBJ databases">
        <title>Draft genome sequence of Sessilibacter corallicola NBRC 116591.</title>
        <authorList>
            <person name="Miyakawa T."/>
            <person name="Kusuya Y."/>
            <person name="Miura T."/>
        </authorList>
    </citation>
    <scope>NUCLEOTIDE SEQUENCE [LARGE SCALE GENOMIC DNA]</scope>
    <source>
        <strain evidence="2 3">KU-00831-HH</strain>
    </source>
</reference>
<dbReference type="SUPFAM" id="SSF55729">
    <property type="entry name" value="Acyl-CoA N-acyltransferases (Nat)"/>
    <property type="match status" value="1"/>
</dbReference>
<gene>
    <name evidence="2" type="ORF">NBRC116591_20890</name>
</gene>
<dbReference type="RefSeq" id="WP_233090644.1">
    <property type="nucleotide sequence ID" value="NZ_BAABWN010000006.1"/>
</dbReference>
<keyword evidence="3" id="KW-1185">Reference proteome</keyword>
<dbReference type="Proteomes" id="UP001465153">
    <property type="component" value="Unassembled WGS sequence"/>
</dbReference>
<comment type="caution">
    <text evidence="2">The sequence shown here is derived from an EMBL/GenBank/DDBJ whole genome shotgun (WGS) entry which is preliminary data.</text>
</comment>
<dbReference type="InterPro" id="IPR054597">
    <property type="entry name" value="FeeM_cat"/>
</dbReference>
<name>A0ABQ0A9Q5_9GAMM</name>
<dbReference type="EMBL" id="BAABWN010000006">
    <property type="protein sequence ID" value="GAA6168278.1"/>
    <property type="molecule type" value="Genomic_DNA"/>
</dbReference>
<proteinExistence type="predicted"/>
<dbReference type="Gene3D" id="3.40.630.30">
    <property type="match status" value="1"/>
</dbReference>
<organism evidence="2 3">
    <name type="scientific">Sessilibacter corallicola</name>
    <dbReference type="NCBI Taxonomy" id="2904075"/>
    <lineage>
        <taxon>Bacteria</taxon>
        <taxon>Pseudomonadati</taxon>
        <taxon>Pseudomonadota</taxon>
        <taxon>Gammaproteobacteria</taxon>
        <taxon>Cellvibrionales</taxon>
        <taxon>Cellvibrionaceae</taxon>
        <taxon>Sessilibacter</taxon>
    </lineage>
</organism>
<accession>A0ABQ0A9Q5</accession>
<dbReference type="InterPro" id="IPR016181">
    <property type="entry name" value="Acyl_CoA_acyltransferase"/>
</dbReference>
<protein>
    <recommendedName>
        <fullName evidence="1">N-acyl amino acid synthase FeeM catalytic core domain-containing protein</fullName>
    </recommendedName>
</protein>
<feature type="domain" description="N-acyl amino acid synthase FeeM catalytic core" evidence="1">
    <location>
        <begin position="77"/>
        <end position="169"/>
    </location>
</feature>
<evidence type="ECO:0000259" key="1">
    <source>
        <dbReference type="Pfam" id="PF21926"/>
    </source>
</evidence>
<sequence length="203" mass="23035">MIGDNTCKSDDAHIFACEPSCNVVSNIEEDVCITLNDSTLRDVKNLRKLGLSGIYPEMDIDNDPYDRFGLTLYKRNKNGALCFTVRLTFDGPLGLPESEFLQPLKAQGRRFVELGRLVITSQKIDDLKLLYRSCYKIAMATGHDSIVMAMKPKDISFHERLMGVLVVCDDMKVDYGGPYSLACVVWKLEETKDKFFNWAQLCR</sequence>
<evidence type="ECO:0000313" key="2">
    <source>
        <dbReference type="EMBL" id="GAA6168278.1"/>
    </source>
</evidence>
<dbReference type="Pfam" id="PF21926">
    <property type="entry name" value="FeeM"/>
    <property type="match status" value="1"/>
</dbReference>
<evidence type="ECO:0000313" key="3">
    <source>
        <dbReference type="Proteomes" id="UP001465153"/>
    </source>
</evidence>